<name>A0ABV9W6Y1_9ACTN</name>
<evidence type="ECO:0000313" key="1">
    <source>
        <dbReference type="EMBL" id="MFC5004452.1"/>
    </source>
</evidence>
<sequence length="115" mass="12238">MVDRAAADATPQERFEALVDGLSGEPNVTAPGAGAGFGAGALRVDNKIFAMLVRDHLVVKLPKARVDALAAAGQGVRFDANKGTPMREWLTLDPACVELWESLAHEALAFVGRRR</sequence>
<keyword evidence="2" id="KW-1185">Reference proteome</keyword>
<organism evidence="1 2">
    <name type="scientific">Dactylosporangium cerinum</name>
    <dbReference type="NCBI Taxonomy" id="1434730"/>
    <lineage>
        <taxon>Bacteria</taxon>
        <taxon>Bacillati</taxon>
        <taxon>Actinomycetota</taxon>
        <taxon>Actinomycetes</taxon>
        <taxon>Micromonosporales</taxon>
        <taxon>Micromonosporaceae</taxon>
        <taxon>Dactylosporangium</taxon>
    </lineage>
</organism>
<proteinExistence type="predicted"/>
<dbReference type="Gene3D" id="3.30.1460.30">
    <property type="entry name" value="YgaC/TfoX-N like chaperone"/>
    <property type="match status" value="1"/>
</dbReference>
<protein>
    <recommendedName>
        <fullName evidence="3">TfoX N-terminal domain-containing protein</fullName>
    </recommendedName>
</protein>
<evidence type="ECO:0008006" key="3">
    <source>
        <dbReference type="Google" id="ProtNLM"/>
    </source>
</evidence>
<comment type="caution">
    <text evidence="1">The sequence shown here is derived from an EMBL/GenBank/DDBJ whole genome shotgun (WGS) entry which is preliminary data.</text>
</comment>
<evidence type="ECO:0000313" key="2">
    <source>
        <dbReference type="Proteomes" id="UP001595912"/>
    </source>
</evidence>
<reference evidence="2" key="1">
    <citation type="journal article" date="2019" name="Int. J. Syst. Evol. Microbiol.">
        <title>The Global Catalogue of Microorganisms (GCM) 10K type strain sequencing project: providing services to taxonomists for standard genome sequencing and annotation.</title>
        <authorList>
            <consortium name="The Broad Institute Genomics Platform"/>
            <consortium name="The Broad Institute Genome Sequencing Center for Infectious Disease"/>
            <person name="Wu L."/>
            <person name="Ma J."/>
        </authorList>
    </citation>
    <scope>NUCLEOTIDE SEQUENCE [LARGE SCALE GENOMIC DNA]</scope>
    <source>
        <strain evidence="2">CGMCC 4.7152</strain>
    </source>
</reference>
<dbReference type="Proteomes" id="UP001595912">
    <property type="component" value="Unassembled WGS sequence"/>
</dbReference>
<dbReference type="SUPFAM" id="SSF159894">
    <property type="entry name" value="YgaC/TfoX-N like"/>
    <property type="match status" value="1"/>
</dbReference>
<accession>A0ABV9W6Y1</accession>
<gene>
    <name evidence="1" type="ORF">ACFPIJ_42330</name>
</gene>
<dbReference type="EMBL" id="JBHSIU010000066">
    <property type="protein sequence ID" value="MFC5004452.1"/>
    <property type="molecule type" value="Genomic_DNA"/>
</dbReference>
<dbReference type="RefSeq" id="WP_380124360.1">
    <property type="nucleotide sequence ID" value="NZ_JBHSIU010000066.1"/>
</dbReference>